<dbReference type="Proteomes" id="UP000004506">
    <property type="component" value="Unassembled WGS sequence"/>
</dbReference>
<organism evidence="1 2">
    <name type="scientific">Providencia stuartii ATCC 25827</name>
    <dbReference type="NCBI Taxonomy" id="471874"/>
    <lineage>
        <taxon>Bacteria</taxon>
        <taxon>Pseudomonadati</taxon>
        <taxon>Pseudomonadota</taxon>
        <taxon>Gammaproteobacteria</taxon>
        <taxon>Enterobacterales</taxon>
        <taxon>Morganellaceae</taxon>
        <taxon>Providencia</taxon>
    </lineage>
</organism>
<reference evidence="2" key="1">
    <citation type="submission" date="2008-04" db="EMBL/GenBank/DDBJ databases">
        <title>Draft genome sequence of Providencia stuartii (ATCC 25827).</title>
        <authorList>
            <person name="Sudarsanam P."/>
            <person name="Ley R."/>
            <person name="Guruge J."/>
            <person name="Turnbaugh P.J."/>
            <person name="Mahowald M."/>
            <person name="Liep D."/>
            <person name="Gordon J."/>
        </authorList>
    </citation>
    <scope>NUCLEOTIDE SEQUENCE [LARGE SCALE GENOMIC DNA]</scope>
    <source>
        <strain evidence="2">ATCC 25827</strain>
    </source>
</reference>
<evidence type="ECO:0000313" key="2">
    <source>
        <dbReference type="Proteomes" id="UP000004506"/>
    </source>
</evidence>
<reference evidence="2" key="2">
    <citation type="submission" date="2008-04" db="EMBL/GenBank/DDBJ databases">
        <title>Draft genome sequence of Providencia stuartii(ATCC 25827).</title>
        <authorList>
            <person name="Sudarsanam P."/>
            <person name="Ley R."/>
            <person name="Guruge J."/>
            <person name="Turnbaugh P.J."/>
            <person name="Mahowald M."/>
            <person name="Liep D."/>
            <person name="Gordon J."/>
        </authorList>
    </citation>
    <scope>NUCLEOTIDE SEQUENCE [LARGE SCALE GENOMIC DNA]</scope>
    <source>
        <strain evidence="2">ATCC 25827</strain>
    </source>
</reference>
<sequence length="81" mass="8728">MHCSCRTVAHTDRVFTVITGNRKRIGEHVINQCAVLIAAIPAAGHFIHPTEAAADIKIIFVLARYLTRFTTGAAGGVNIKT</sequence>
<name>A0AA86YXY1_PROST</name>
<gene>
    <name evidence="1" type="ORF">PROSTU_01657</name>
</gene>
<dbReference type="EMBL" id="ABJD02000101">
    <property type="protein sequence ID" value="EDU58482.1"/>
    <property type="molecule type" value="Genomic_DNA"/>
</dbReference>
<protein>
    <submittedName>
        <fullName evidence="1">Uncharacterized protein</fullName>
    </submittedName>
</protein>
<comment type="caution">
    <text evidence="1">The sequence shown here is derived from an EMBL/GenBank/DDBJ whole genome shotgun (WGS) entry which is preliminary data.</text>
</comment>
<dbReference type="AlphaFoldDB" id="A0AA86YXY1"/>
<reference evidence="1 2" key="3">
    <citation type="submission" date="2008-05" db="EMBL/GenBank/DDBJ databases">
        <authorList>
            <person name="Fulton L."/>
            <person name="Clifton S."/>
            <person name="Fulton B."/>
            <person name="Xu J."/>
            <person name="Minx P."/>
            <person name="Pepin K.H."/>
            <person name="Johnson M."/>
            <person name="Thiruvilangam P."/>
            <person name="Bhonagiri V."/>
            <person name="Nash W.E."/>
            <person name="Mardis E.R."/>
            <person name="Wilson R.K."/>
        </authorList>
    </citation>
    <scope>NUCLEOTIDE SEQUENCE [LARGE SCALE GENOMIC DNA]</scope>
    <source>
        <strain evidence="1 2">ATCC 25827</strain>
    </source>
</reference>
<proteinExistence type="predicted"/>
<evidence type="ECO:0000313" key="1">
    <source>
        <dbReference type="EMBL" id="EDU58482.1"/>
    </source>
</evidence>
<accession>A0AA86YXY1</accession>